<evidence type="ECO:0000259" key="6">
    <source>
        <dbReference type="Pfam" id="PF01266"/>
    </source>
</evidence>
<comment type="caution">
    <text evidence="7">The sequence shown here is derived from an EMBL/GenBank/DDBJ whole genome shotgun (WGS) entry which is preliminary data.</text>
</comment>
<keyword evidence="4" id="KW-0274">FAD</keyword>
<dbReference type="InterPro" id="IPR023209">
    <property type="entry name" value="DAO"/>
</dbReference>
<dbReference type="PANTHER" id="PTHR11530:SF16">
    <property type="entry name" value="D-AMINO ACID OXIDASE (AFU_ORTHOLOGUE AFUA_5G11290)"/>
    <property type="match status" value="1"/>
</dbReference>
<keyword evidence="5" id="KW-0560">Oxidoreductase</keyword>
<evidence type="ECO:0000313" key="8">
    <source>
        <dbReference type="Proteomes" id="UP000694255"/>
    </source>
</evidence>
<evidence type="ECO:0000256" key="5">
    <source>
        <dbReference type="ARBA" id="ARBA00023002"/>
    </source>
</evidence>
<dbReference type="OrthoDB" id="409956at2759"/>
<dbReference type="GeneID" id="73469243"/>
<sequence length="362" mass="40629">MSLNIVVLGAGVIGLTTALELKRWNREVDVTIVAQHIPGDIDKSYTSPFAGANWQSFATKEDVGLQEIDKSGYREFTRLANSDPKSGIWTKDNVAYFTEYELARRNGSSEDLIPWYKDYVHNFETIEKKDLPDGIAFGTRFTGVVISVPTYLNYLVQKNLEIGNTIKKVEKLRHIKDALLLHSSGKLADYVINATGLMATSIEGISDTKRTFPVRGQVLLVKNNARVQMSVEGFPGYENEMLYMMPRVEGGTIIGGCFLEDDLNFEEDKQLTRRIVDRAIKYAPELIDPGFKNNPTQIEIAKVNVGFRPFRVGGARVELDEKYKWLIHNYGAGGGGYQGSYGLSKLVIDILEKQNVFRKAKL</sequence>
<dbReference type="GO" id="GO:0005737">
    <property type="term" value="C:cytoplasm"/>
    <property type="evidence" value="ECO:0007669"/>
    <property type="project" value="TreeGrafter"/>
</dbReference>
<evidence type="ECO:0000313" key="7">
    <source>
        <dbReference type="EMBL" id="KAG7664004.1"/>
    </source>
</evidence>
<feature type="domain" description="FAD dependent oxidoreductase" evidence="6">
    <location>
        <begin position="5"/>
        <end position="349"/>
    </location>
</feature>
<organism evidence="7 8">
    <name type="scientific">[Candida] subhashii</name>
    <dbReference type="NCBI Taxonomy" id="561895"/>
    <lineage>
        <taxon>Eukaryota</taxon>
        <taxon>Fungi</taxon>
        <taxon>Dikarya</taxon>
        <taxon>Ascomycota</taxon>
        <taxon>Saccharomycotina</taxon>
        <taxon>Pichiomycetes</taxon>
        <taxon>Debaryomycetaceae</taxon>
        <taxon>Spathaspora</taxon>
    </lineage>
</organism>
<dbReference type="EMBL" id="JAGSYN010000110">
    <property type="protein sequence ID" value="KAG7664004.1"/>
    <property type="molecule type" value="Genomic_DNA"/>
</dbReference>
<dbReference type="InterPro" id="IPR006076">
    <property type="entry name" value="FAD-dep_OxRdtase"/>
</dbReference>
<dbReference type="PIRSF" id="PIRSF000189">
    <property type="entry name" value="D-aa_oxidase"/>
    <property type="match status" value="1"/>
</dbReference>
<comment type="similarity">
    <text evidence="2">Belongs to the DAMOX/DASOX family.</text>
</comment>
<dbReference type="PANTHER" id="PTHR11530">
    <property type="entry name" value="D-AMINO ACID OXIDASE"/>
    <property type="match status" value="1"/>
</dbReference>
<dbReference type="AlphaFoldDB" id="A0A8J5QD41"/>
<reference evidence="7 8" key="1">
    <citation type="journal article" date="2021" name="DNA Res.">
        <title>Genome analysis of Candida subhashii reveals its hybrid nature and dual mitochondrial genome conformations.</title>
        <authorList>
            <person name="Mixao V."/>
            <person name="Hegedusova E."/>
            <person name="Saus E."/>
            <person name="Pryszcz L.P."/>
            <person name="Cillingova A."/>
            <person name="Nosek J."/>
            <person name="Gabaldon T."/>
        </authorList>
    </citation>
    <scope>NUCLEOTIDE SEQUENCE [LARGE SCALE GENOMIC DNA]</scope>
    <source>
        <strain evidence="7 8">CBS 10753</strain>
    </source>
</reference>
<dbReference type="GO" id="GO:0003884">
    <property type="term" value="F:D-amino-acid oxidase activity"/>
    <property type="evidence" value="ECO:0007669"/>
    <property type="project" value="InterPro"/>
</dbReference>
<gene>
    <name evidence="7" type="ORF">J8A68_002442</name>
</gene>
<evidence type="ECO:0000256" key="3">
    <source>
        <dbReference type="ARBA" id="ARBA00022630"/>
    </source>
</evidence>
<evidence type="ECO:0000256" key="1">
    <source>
        <dbReference type="ARBA" id="ARBA00001974"/>
    </source>
</evidence>
<dbReference type="Pfam" id="PF01266">
    <property type="entry name" value="DAO"/>
    <property type="match status" value="1"/>
</dbReference>
<comment type="cofactor">
    <cofactor evidence="1">
        <name>FAD</name>
        <dbReference type="ChEBI" id="CHEBI:57692"/>
    </cofactor>
</comment>
<dbReference type="GO" id="GO:0071949">
    <property type="term" value="F:FAD binding"/>
    <property type="evidence" value="ECO:0007669"/>
    <property type="project" value="InterPro"/>
</dbReference>
<evidence type="ECO:0000256" key="4">
    <source>
        <dbReference type="ARBA" id="ARBA00022827"/>
    </source>
</evidence>
<evidence type="ECO:0000256" key="2">
    <source>
        <dbReference type="ARBA" id="ARBA00006730"/>
    </source>
</evidence>
<dbReference type="GO" id="GO:0019478">
    <property type="term" value="P:D-amino acid catabolic process"/>
    <property type="evidence" value="ECO:0007669"/>
    <property type="project" value="TreeGrafter"/>
</dbReference>
<protein>
    <submittedName>
        <fullName evidence="7">DAO1</fullName>
    </submittedName>
</protein>
<keyword evidence="3" id="KW-0285">Flavoprotein</keyword>
<dbReference type="Proteomes" id="UP000694255">
    <property type="component" value="Unassembled WGS sequence"/>
</dbReference>
<name>A0A8J5QD41_9ASCO</name>
<dbReference type="RefSeq" id="XP_049264236.1">
    <property type="nucleotide sequence ID" value="XM_049406193.1"/>
</dbReference>
<proteinExistence type="inferred from homology"/>
<keyword evidence="8" id="KW-1185">Reference proteome</keyword>
<accession>A0A8J5QD41</accession>